<dbReference type="Gene3D" id="1.20.1260.10">
    <property type="match status" value="1"/>
</dbReference>
<feature type="compositionally biased region" description="Basic and acidic residues" evidence="1">
    <location>
        <begin position="84"/>
        <end position="98"/>
    </location>
</feature>
<accession>A0A974P438</accession>
<feature type="compositionally biased region" description="Basic and acidic residues" evidence="1">
    <location>
        <begin position="106"/>
        <end position="117"/>
    </location>
</feature>
<organism evidence="3">
    <name type="scientific">Phenylobacterium glaciei</name>
    <dbReference type="NCBI Taxonomy" id="2803784"/>
    <lineage>
        <taxon>Bacteria</taxon>
        <taxon>Pseudomonadati</taxon>
        <taxon>Pseudomonadota</taxon>
        <taxon>Alphaproteobacteria</taxon>
        <taxon>Caulobacterales</taxon>
        <taxon>Caulobacteraceae</taxon>
        <taxon>Phenylobacterium</taxon>
    </lineage>
</organism>
<feature type="domain" description="DUF2383" evidence="2">
    <location>
        <begin position="8"/>
        <end position="67"/>
    </location>
</feature>
<dbReference type="AlphaFoldDB" id="A0A974P438"/>
<gene>
    <name evidence="3" type="ORF">JKL49_05975</name>
</gene>
<feature type="region of interest" description="Disordered" evidence="1">
    <location>
        <begin position="64"/>
        <end position="117"/>
    </location>
</feature>
<name>A0A974P438_9CAUL</name>
<dbReference type="InterPro" id="IPR019052">
    <property type="entry name" value="DUF2383"/>
</dbReference>
<protein>
    <submittedName>
        <fullName evidence="3">DUF2383 domain-containing protein</fullName>
    </submittedName>
</protein>
<proteinExistence type="predicted"/>
<sequence length="117" mass="12998">MSTPAEHAVKVLNSLIETTLDSARGYKEAAHSSEDAQYKTMFSERSLKRMKITGDLQQEVRTFGASRGRSVRAGQGAQHVCGSEGRRHGPRREGDHQRGRARRGLHQGEVREGSGRR</sequence>
<dbReference type="EMBL" id="CP068570">
    <property type="protein sequence ID" value="QQZ50841.1"/>
    <property type="molecule type" value="Genomic_DNA"/>
</dbReference>
<reference evidence="3" key="1">
    <citation type="submission" date="2021-01" db="EMBL/GenBank/DDBJ databases">
        <title>Genome sequence of Phenylobacterium sp. 20VBR1 isolated from a valley glaceir, Ny-Alesund, Svalbard.</title>
        <authorList>
            <person name="Thomas F.A."/>
            <person name="Krishnan K.P."/>
            <person name="Sinha R.K."/>
        </authorList>
    </citation>
    <scope>NUCLEOTIDE SEQUENCE</scope>
    <source>
        <strain evidence="3">20VBR1</strain>
    </source>
</reference>
<evidence type="ECO:0000256" key="1">
    <source>
        <dbReference type="SAM" id="MobiDB-lite"/>
    </source>
</evidence>
<dbReference type="Pfam" id="PF09537">
    <property type="entry name" value="DUF2383"/>
    <property type="match status" value="1"/>
</dbReference>
<evidence type="ECO:0000259" key="2">
    <source>
        <dbReference type="Pfam" id="PF09537"/>
    </source>
</evidence>
<evidence type="ECO:0000313" key="3">
    <source>
        <dbReference type="EMBL" id="QQZ50841.1"/>
    </source>
</evidence>
<dbReference type="InterPro" id="IPR012347">
    <property type="entry name" value="Ferritin-like"/>
</dbReference>